<sequence length="152" mass="17115">MDILRMLVALVLVFCSLAVALQFVLGPIYGGIGQAELAVWYYLDMLMAVSIVITVAVQLQRKRAADRSRGENLNRERLEANVMFYLSLIVALWFFRNWFDFLSSDPIGDQSAATMVIWYILDPLLVILVGLTGMRLWRSSAPSGSYMNTGRS</sequence>
<comment type="caution">
    <text evidence="3">The sequence shown here is derived from an EMBL/GenBank/DDBJ whole genome shotgun (WGS) entry which is preliminary data.</text>
</comment>
<feature type="transmembrane region" description="Helical" evidence="1">
    <location>
        <begin position="40"/>
        <end position="57"/>
    </location>
</feature>
<dbReference type="AlphaFoldDB" id="A0AA35SVP0"/>
<evidence type="ECO:0000256" key="1">
    <source>
        <dbReference type="SAM" id="Phobius"/>
    </source>
</evidence>
<keyword evidence="1" id="KW-1133">Transmembrane helix</keyword>
<feature type="transmembrane region" description="Helical" evidence="1">
    <location>
        <begin position="78"/>
        <end position="96"/>
    </location>
</feature>
<dbReference type="Proteomes" id="UP001174909">
    <property type="component" value="Unassembled WGS sequence"/>
</dbReference>
<keyword evidence="1" id="KW-0472">Membrane</keyword>
<accession>A0AA35SVP0</accession>
<evidence type="ECO:0000313" key="3">
    <source>
        <dbReference type="EMBL" id="CAI8036733.1"/>
    </source>
</evidence>
<feature type="signal peptide" evidence="2">
    <location>
        <begin position="1"/>
        <end position="20"/>
    </location>
</feature>
<gene>
    <name evidence="3" type="ORF">GBAR_LOCUS20577</name>
</gene>
<protein>
    <submittedName>
        <fullName evidence="3">Uncharacterized protein</fullName>
    </submittedName>
</protein>
<feature type="transmembrane region" description="Helical" evidence="1">
    <location>
        <begin position="116"/>
        <end position="137"/>
    </location>
</feature>
<keyword evidence="1" id="KW-0812">Transmembrane</keyword>
<organism evidence="3 4">
    <name type="scientific">Geodia barretti</name>
    <name type="common">Barrett's horny sponge</name>
    <dbReference type="NCBI Taxonomy" id="519541"/>
    <lineage>
        <taxon>Eukaryota</taxon>
        <taxon>Metazoa</taxon>
        <taxon>Porifera</taxon>
        <taxon>Demospongiae</taxon>
        <taxon>Heteroscleromorpha</taxon>
        <taxon>Tetractinellida</taxon>
        <taxon>Astrophorina</taxon>
        <taxon>Geodiidae</taxon>
        <taxon>Geodia</taxon>
    </lineage>
</organism>
<evidence type="ECO:0000313" key="4">
    <source>
        <dbReference type="Proteomes" id="UP001174909"/>
    </source>
</evidence>
<keyword evidence="2" id="KW-0732">Signal</keyword>
<reference evidence="3" key="1">
    <citation type="submission" date="2023-03" db="EMBL/GenBank/DDBJ databases">
        <authorList>
            <person name="Steffen K."/>
            <person name="Cardenas P."/>
        </authorList>
    </citation>
    <scope>NUCLEOTIDE SEQUENCE</scope>
</reference>
<dbReference type="EMBL" id="CASHTH010002891">
    <property type="protein sequence ID" value="CAI8036733.1"/>
    <property type="molecule type" value="Genomic_DNA"/>
</dbReference>
<name>A0AA35SVP0_GEOBA</name>
<evidence type="ECO:0000256" key="2">
    <source>
        <dbReference type="SAM" id="SignalP"/>
    </source>
</evidence>
<proteinExistence type="predicted"/>
<keyword evidence="4" id="KW-1185">Reference proteome</keyword>
<feature type="chain" id="PRO_5041346041" evidence="2">
    <location>
        <begin position="21"/>
        <end position="152"/>
    </location>
</feature>